<keyword evidence="1 3" id="KW-0853">WD repeat</keyword>
<sequence>MLFEWETDGLTKIRGPITFPDEGSGCIRTIASTSSSKLFIGTTRNTIWSGTLDNGFQQIQQAHADAVTHITSHPTKPYFLSSSTDNKLRLYDTETKTILWTLNVKDEICCSDFHPKGDTFVIGFANGTWTVYIYTNQTQIYSFEEEINNAITTIRFSTIGNFLAVATKNEICCTDFHPKGDTFVIGFANGTWTVYIYTNQTQIYSFEEEINNAITTIRFSTIGNFLAVATKGKKLTIYAISGDFRHYVKVSQIMELNASIKTMDWSTDATLLRANDNDLQHYICNISNYTI</sequence>
<dbReference type="InterPro" id="IPR024977">
    <property type="entry name" value="Apc4-like_WD40_dom"/>
</dbReference>
<gene>
    <name evidence="5" type="ORF">BPAG_LOCUS4415</name>
</gene>
<evidence type="ECO:0000313" key="6">
    <source>
        <dbReference type="Proteomes" id="UP000278627"/>
    </source>
</evidence>
<dbReference type="InterPro" id="IPR050630">
    <property type="entry name" value="WD_repeat_EMAP"/>
</dbReference>
<dbReference type="Pfam" id="PF12894">
    <property type="entry name" value="ANAPC4_WD40"/>
    <property type="match status" value="1"/>
</dbReference>
<evidence type="ECO:0000256" key="3">
    <source>
        <dbReference type="PROSITE-ProRule" id="PRU00221"/>
    </source>
</evidence>
<feature type="domain" description="Anaphase-promoting complex subunit 4-like WD40" evidence="4">
    <location>
        <begin position="178"/>
        <end position="267"/>
    </location>
</feature>
<name>A0A0N4T8B5_BRUPA</name>
<evidence type="ECO:0000256" key="1">
    <source>
        <dbReference type="ARBA" id="ARBA00022574"/>
    </source>
</evidence>
<dbReference type="PROSITE" id="PS50082">
    <property type="entry name" value="WD_REPEATS_2"/>
    <property type="match status" value="1"/>
</dbReference>
<organism evidence="7">
    <name type="scientific">Brugia pahangi</name>
    <name type="common">Filarial nematode worm</name>
    <dbReference type="NCBI Taxonomy" id="6280"/>
    <lineage>
        <taxon>Eukaryota</taxon>
        <taxon>Metazoa</taxon>
        <taxon>Ecdysozoa</taxon>
        <taxon>Nematoda</taxon>
        <taxon>Chromadorea</taxon>
        <taxon>Rhabditida</taxon>
        <taxon>Spirurina</taxon>
        <taxon>Spiruromorpha</taxon>
        <taxon>Filarioidea</taxon>
        <taxon>Onchocercidae</taxon>
        <taxon>Brugia</taxon>
    </lineage>
</organism>
<dbReference type="InterPro" id="IPR001680">
    <property type="entry name" value="WD40_rpt"/>
</dbReference>
<dbReference type="SMART" id="SM00320">
    <property type="entry name" value="WD40"/>
    <property type="match status" value="4"/>
</dbReference>
<dbReference type="PANTHER" id="PTHR13720:SF50">
    <property type="entry name" value="ECHINODERM MICROTUBULE-ASSOCIATED PROTEIN-LIKE 2"/>
    <property type="match status" value="1"/>
</dbReference>
<dbReference type="AlphaFoldDB" id="A0A0N4T8B5"/>
<dbReference type="PANTHER" id="PTHR13720">
    <property type="entry name" value="WD-40 REPEAT PROTEIN"/>
    <property type="match status" value="1"/>
</dbReference>
<evidence type="ECO:0000256" key="2">
    <source>
        <dbReference type="ARBA" id="ARBA00022737"/>
    </source>
</evidence>
<dbReference type="GO" id="GO:0000226">
    <property type="term" value="P:microtubule cytoskeleton organization"/>
    <property type="evidence" value="ECO:0007669"/>
    <property type="project" value="TreeGrafter"/>
</dbReference>
<evidence type="ECO:0000313" key="5">
    <source>
        <dbReference type="EMBL" id="VDN85601.1"/>
    </source>
</evidence>
<dbReference type="SUPFAM" id="SSF50978">
    <property type="entry name" value="WD40 repeat-like"/>
    <property type="match status" value="1"/>
</dbReference>
<dbReference type="Proteomes" id="UP000278627">
    <property type="component" value="Unassembled WGS sequence"/>
</dbReference>
<dbReference type="STRING" id="6280.A0A0N4T8B5"/>
<reference evidence="5 6" key="2">
    <citation type="submission" date="2018-11" db="EMBL/GenBank/DDBJ databases">
        <authorList>
            <consortium name="Pathogen Informatics"/>
        </authorList>
    </citation>
    <scope>NUCLEOTIDE SEQUENCE [LARGE SCALE GENOMIC DNA]</scope>
</reference>
<dbReference type="GO" id="GO:0072686">
    <property type="term" value="C:mitotic spindle"/>
    <property type="evidence" value="ECO:0007669"/>
    <property type="project" value="TreeGrafter"/>
</dbReference>
<dbReference type="InterPro" id="IPR036322">
    <property type="entry name" value="WD40_repeat_dom_sf"/>
</dbReference>
<dbReference type="Gene3D" id="2.130.10.10">
    <property type="entry name" value="YVTN repeat-like/Quinoprotein amine dehydrogenase"/>
    <property type="match status" value="3"/>
</dbReference>
<protein>
    <submittedName>
        <fullName evidence="7">WD_REPEATS_REGION domain-containing protein</fullName>
    </submittedName>
</protein>
<evidence type="ECO:0000313" key="7">
    <source>
        <dbReference type="WBParaSite" id="BPAG_0000445201-mRNA-1"/>
    </source>
</evidence>
<dbReference type="WBParaSite" id="BPAG_0000445201-mRNA-1">
    <property type="protein sequence ID" value="BPAG_0000445201-mRNA-1"/>
    <property type="gene ID" value="BPAG_0000445201"/>
</dbReference>
<accession>A0A0N4T8B5</accession>
<proteinExistence type="predicted"/>
<dbReference type="EMBL" id="UZAD01002117">
    <property type="protein sequence ID" value="VDN85601.1"/>
    <property type="molecule type" value="Genomic_DNA"/>
</dbReference>
<keyword evidence="6" id="KW-1185">Reference proteome</keyword>
<feature type="repeat" description="WD" evidence="3">
    <location>
        <begin position="60"/>
        <end position="101"/>
    </location>
</feature>
<reference evidence="7" key="1">
    <citation type="submission" date="2017-02" db="UniProtKB">
        <authorList>
            <consortium name="WormBaseParasite"/>
        </authorList>
    </citation>
    <scope>IDENTIFICATION</scope>
</reference>
<dbReference type="Pfam" id="PF00400">
    <property type="entry name" value="WD40"/>
    <property type="match status" value="1"/>
</dbReference>
<dbReference type="GO" id="GO:0008017">
    <property type="term" value="F:microtubule binding"/>
    <property type="evidence" value="ECO:0007669"/>
    <property type="project" value="TreeGrafter"/>
</dbReference>
<evidence type="ECO:0000259" key="4">
    <source>
        <dbReference type="Pfam" id="PF12894"/>
    </source>
</evidence>
<keyword evidence="2" id="KW-0677">Repeat</keyword>
<dbReference type="InterPro" id="IPR015943">
    <property type="entry name" value="WD40/YVTN_repeat-like_dom_sf"/>
</dbReference>